<dbReference type="AlphaFoldDB" id="A0A7C0ZD75"/>
<dbReference type="SUPFAM" id="SSF52540">
    <property type="entry name" value="P-loop containing nucleoside triphosphate hydrolases"/>
    <property type="match status" value="1"/>
</dbReference>
<dbReference type="GO" id="GO:0006261">
    <property type="term" value="P:DNA-templated DNA replication"/>
    <property type="evidence" value="ECO:0007669"/>
    <property type="project" value="TreeGrafter"/>
</dbReference>
<dbReference type="Gene3D" id="3.40.50.300">
    <property type="entry name" value="P-loop containing nucleotide triphosphate hydrolases"/>
    <property type="match status" value="1"/>
</dbReference>
<dbReference type="PANTHER" id="PTHR11669">
    <property type="entry name" value="REPLICATION FACTOR C / DNA POLYMERASE III GAMMA-TAU SUBUNIT"/>
    <property type="match status" value="1"/>
</dbReference>
<protein>
    <submittedName>
        <fullName evidence="1">DNA polymerase III subunit delta</fullName>
    </submittedName>
</protein>
<dbReference type="InterPro" id="IPR050238">
    <property type="entry name" value="DNA_Rep/Repair_Clamp_Loader"/>
</dbReference>
<dbReference type="InterPro" id="IPR027417">
    <property type="entry name" value="P-loop_NTPase"/>
</dbReference>
<dbReference type="EMBL" id="DQWE01000178">
    <property type="protein sequence ID" value="HDI82899.1"/>
    <property type="molecule type" value="Genomic_DNA"/>
</dbReference>
<accession>A0A7C0ZD75</accession>
<name>A0A7C0ZD75_UNCW3</name>
<organism evidence="1">
    <name type="scientific">candidate division WOR-3 bacterium</name>
    <dbReference type="NCBI Taxonomy" id="2052148"/>
    <lineage>
        <taxon>Bacteria</taxon>
        <taxon>Bacteria division WOR-3</taxon>
    </lineage>
</organism>
<reference evidence="1" key="1">
    <citation type="journal article" date="2020" name="mSystems">
        <title>Genome- and Community-Level Interaction Insights into Carbon Utilization and Element Cycling Functions of Hydrothermarchaeota in Hydrothermal Sediment.</title>
        <authorList>
            <person name="Zhou Z."/>
            <person name="Liu Y."/>
            <person name="Xu W."/>
            <person name="Pan J."/>
            <person name="Luo Z.H."/>
            <person name="Li M."/>
        </authorList>
    </citation>
    <scope>NUCLEOTIDE SEQUENCE [LARGE SCALE GENOMIC DNA]</scope>
    <source>
        <strain evidence="1">HyVt-102</strain>
    </source>
</reference>
<dbReference type="Pfam" id="PF13177">
    <property type="entry name" value="DNA_pol3_delta2"/>
    <property type="match status" value="1"/>
</dbReference>
<dbReference type="Proteomes" id="UP000885847">
    <property type="component" value="Unassembled WGS sequence"/>
</dbReference>
<comment type="caution">
    <text evidence="1">The sequence shown here is derived from an EMBL/GenBank/DDBJ whole genome shotgun (WGS) entry which is preliminary data.</text>
</comment>
<dbReference type="PANTHER" id="PTHR11669:SF8">
    <property type="entry name" value="DNA POLYMERASE III SUBUNIT DELTA"/>
    <property type="match status" value="1"/>
</dbReference>
<sequence>MLESVDGLIGQNGVRRTVEGFLKQNRLPHTLLFWGPPGVGKFTYSLILASQLNGDRERIFRNIYPDVMVVFPNFKGVEREEVFQMRREGRYYKLRDKQGNILIDEIREIKRVSALTPYEGKWKVFIIAQAERMTVEAMNAFLKVLEEPGPENLFILITTDPSLLPETIVSRAVNLRFKPLSQNELKQVLQNMGIEIDEDFLTLSRGVEDYLFLKENVDLVEKVDKLFFNKSPEERLVENPDDLDTEGVLKALLFLLDKKREKLGIEEVERIMDVIKRAYEFLRSNIKPENVMRFLILEV</sequence>
<gene>
    <name evidence="1" type="ORF">ENF18_03795</name>
</gene>
<evidence type="ECO:0000313" key="1">
    <source>
        <dbReference type="EMBL" id="HDI82899.1"/>
    </source>
</evidence>
<proteinExistence type="predicted"/>